<dbReference type="EMBL" id="RSCE01000007">
    <property type="protein sequence ID" value="RSH80950.1"/>
    <property type="molecule type" value="Genomic_DNA"/>
</dbReference>
<sequence length="415" mass="43633">MSGNERIKGVQVHRPIIYGSHARLLTDEEKLSAPAGHTHRWTVFFTSAATPLPEPRPAGSTGPVPIDMDYLPGGADDLSYVVKRVVFRLHETYSNPNRMCERPPYQVTETGWGEFTVQIKVTFIPEAGEKALSLQHPIKLHHWGEPIDVPVAPAPGAEATPVGTPATDKGDGEGDAAVKAEVNTPAAEATPAAEGSGATTTEAATGTGAAPTPAADGGAPATAVGTPTPAQAAVQSMAAMYPVHAWQYDELVFSDPPANFMSILDENPPTPLPARPRRARDQREEHDLKNAGSTKKKARGSSTARGGASRAGTDAPEGGSGTPRVVGTPRAGTPAVIGTPGGTGTPGAGTPGIAPGVPGELGSADVPLEFATDMEKGEFNRLTEIRIRIVEQMDRWRERLIAQEKELGRLKEEMR</sequence>
<dbReference type="GO" id="GO:0005737">
    <property type="term" value="C:cytoplasm"/>
    <property type="evidence" value="ECO:0007669"/>
    <property type="project" value="UniProtKB-SubCell"/>
</dbReference>
<comment type="domain">
    <text evidence="3">The coiled-coil domain is required for assembly into the NuA4 complex.</text>
</comment>
<feature type="compositionally biased region" description="Low complexity" evidence="4">
    <location>
        <begin position="184"/>
        <end position="227"/>
    </location>
</feature>
<evidence type="ECO:0000313" key="6">
    <source>
        <dbReference type="EMBL" id="RSH80950.1"/>
    </source>
</evidence>
<dbReference type="InterPro" id="IPR055129">
    <property type="entry name" value="YEATS_dom"/>
</dbReference>
<comment type="caution">
    <text evidence="6">The sequence shown here is derived from an EMBL/GenBank/DDBJ whole genome shotgun (WGS) entry which is preliminary data.</text>
</comment>
<dbReference type="InterPro" id="IPR038704">
    <property type="entry name" value="YEAST_sf"/>
</dbReference>
<dbReference type="GO" id="GO:0000812">
    <property type="term" value="C:Swr1 complex"/>
    <property type="evidence" value="ECO:0007669"/>
    <property type="project" value="UniProtKB-UniRule"/>
</dbReference>
<comment type="function">
    <text evidence="3">Component of the SWR1 complex which mediates the ATP-dependent exchange of histone H2A for an H2A variant leading to transcriptional regulation of selected genes by chromatin remodeling. Component of the NuA4 histone acetyltransferase complex which is involved in transcriptional activation of selected genes principally by acetylation of nucleosomal histones H4 and H2A. The NuA4 complex is also involved in DNA repair. Yaf9 may also be required for viability in conditions in which the structural integrity of the spindle is compromised.</text>
</comment>
<keyword evidence="3" id="KW-0156">Chromatin regulator</keyword>
<evidence type="ECO:0000256" key="3">
    <source>
        <dbReference type="RuleBase" id="RU367117"/>
    </source>
</evidence>
<evidence type="ECO:0000256" key="2">
    <source>
        <dbReference type="PROSITE-ProRule" id="PRU00376"/>
    </source>
</evidence>
<dbReference type="InterPro" id="IPR005033">
    <property type="entry name" value="YEATS"/>
</dbReference>
<dbReference type="Proteomes" id="UP000279236">
    <property type="component" value="Unassembled WGS sequence"/>
</dbReference>
<feature type="domain" description="YEATS" evidence="5">
    <location>
        <begin position="6"/>
        <end position="267"/>
    </location>
</feature>
<comment type="similarity">
    <text evidence="3">Belongs to the YAF9 family.</text>
</comment>
<evidence type="ECO:0000256" key="1">
    <source>
        <dbReference type="ARBA" id="ARBA00023242"/>
    </source>
</evidence>
<comment type="subcellular location">
    <subcellularLocation>
        <location evidence="3">Nucleus</location>
    </subcellularLocation>
    <subcellularLocation>
        <location evidence="3">Cytoplasm</location>
    </subcellularLocation>
</comment>
<feature type="region of interest" description="Disordered" evidence="4">
    <location>
        <begin position="146"/>
        <end position="227"/>
    </location>
</feature>
<comment type="subunit">
    <text evidence="3">Component of the SWR1 chromatin-remodeling complex and of the NuA4 histone acetyltransferase complex.</text>
</comment>
<dbReference type="AlphaFoldDB" id="A0A427XQ56"/>
<feature type="compositionally biased region" description="Basic and acidic residues" evidence="4">
    <location>
        <begin position="168"/>
        <end position="178"/>
    </location>
</feature>
<keyword evidence="3" id="KW-0227">DNA damage</keyword>
<keyword evidence="1 2" id="KW-0539">Nucleus</keyword>
<keyword evidence="3" id="KW-0804">Transcription</keyword>
<feature type="compositionally biased region" description="Basic and acidic residues" evidence="4">
    <location>
        <begin position="279"/>
        <end position="289"/>
    </location>
</feature>
<organism evidence="6 7">
    <name type="scientific">Apiotrichum porosum</name>
    <dbReference type="NCBI Taxonomy" id="105984"/>
    <lineage>
        <taxon>Eukaryota</taxon>
        <taxon>Fungi</taxon>
        <taxon>Dikarya</taxon>
        <taxon>Basidiomycota</taxon>
        <taxon>Agaricomycotina</taxon>
        <taxon>Tremellomycetes</taxon>
        <taxon>Trichosporonales</taxon>
        <taxon>Trichosporonaceae</taxon>
        <taxon>Apiotrichum</taxon>
    </lineage>
</organism>
<dbReference type="STRING" id="105984.A0A427XQ56"/>
<keyword evidence="6" id="KW-0808">Transferase</keyword>
<feature type="region of interest" description="Disordered" evidence="4">
    <location>
        <begin position="262"/>
        <end position="361"/>
    </location>
</feature>
<keyword evidence="3" id="KW-0175">Coiled coil</keyword>
<dbReference type="GO" id="GO:0006325">
    <property type="term" value="P:chromatin organization"/>
    <property type="evidence" value="ECO:0007669"/>
    <property type="project" value="UniProtKB-KW"/>
</dbReference>
<evidence type="ECO:0000259" key="5">
    <source>
        <dbReference type="PROSITE" id="PS51037"/>
    </source>
</evidence>
<reference evidence="6 7" key="1">
    <citation type="submission" date="2018-11" db="EMBL/GenBank/DDBJ databases">
        <title>Genome sequence of Apiotrichum porosum DSM 27194.</title>
        <authorList>
            <person name="Aliyu H."/>
            <person name="Gorte O."/>
            <person name="Ochsenreither K."/>
        </authorList>
    </citation>
    <scope>NUCLEOTIDE SEQUENCE [LARGE SCALE GENOMIC DNA]</scope>
    <source>
        <strain evidence="6 7">DSM 27194</strain>
    </source>
</reference>
<name>A0A427XQ56_9TREE</name>
<dbReference type="GO" id="GO:0016740">
    <property type="term" value="F:transferase activity"/>
    <property type="evidence" value="ECO:0007669"/>
    <property type="project" value="UniProtKB-KW"/>
</dbReference>
<dbReference type="GO" id="GO:0006355">
    <property type="term" value="P:regulation of DNA-templated transcription"/>
    <property type="evidence" value="ECO:0007669"/>
    <property type="project" value="InterPro"/>
</dbReference>
<accession>A0A427XQ56</accession>
<dbReference type="PANTHER" id="PTHR23195">
    <property type="entry name" value="YEATS DOMAIN"/>
    <property type="match status" value="1"/>
</dbReference>
<dbReference type="GeneID" id="39592922"/>
<evidence type="ECO:0000313" key="7">
    <source>
        <dbReference type="Proteomes" id="UP000279236"/>
    </source>
</evidence>
<dbReference type="Gene3D" id="2.60.40.1970">
    <property type="entry name" value="YEATS domain"/>
    <property type="match status" value="1"/>
</dbReference>
<feature type="compositionally biased region" description="Gly residues" evidence="4">
    <location>
        <begin position="339"/>
        <end position="350"/>
    </location>
</feature>
<protein>
    <recommendedName>
        <fullName evidence="3">Protein AF-9 homolog</fullName>
    </recommendedName>
</protein>
<dbReference type="RefSeq" id="XP_028475669.1">
    <property type="nucleotide sequence ID" value="XM_028623695.1"/>
</dbReference>
<keyword evidence="3" id="KW-0234">DNA repair</keyword>
<keyword evidence="7" id="KW-1185">Reference proteome</keyword>
<dbReference type="OrthoDB" id="16041at2759"/>
<dbReference type="PROSITE" id="PS51037">
    <property type="entry name" value="YEATS"/>
    <property type="match status" value="1"/>
</dbReference>
<proteinExistence type="inferred from homology"/>
<evidence type="ECO:0000256" key="4">
    <source>
        <dbReference type="SAM" id="MobiDB-lite"/>
    </source>
</evidence>
<keyword evidence="3" id="KW-0010">Activator</keyword>
<dbReference type="GO" id="GO:0006281">
    <property type="term" value="P:DNA repair"/>
    <property type="evidence" value="ECO:0007669"/>
    <property type="project" value="UniProtKB-UniRule"/>
</dbReference>
<keyword evidence="3" id="KW-0963">Cytoplasm</keyword>
<keyword evidence="3" id="KW-0805">Transcription regulation</keyword>
<gene>
    <name evidence="3 6" type="primary">YAF9</name>
    <name evidence="6" type="ORF">EHS24_008379</name>
</gene>
<dbReference type="Pfam" id="PF03366">
    <property type="entry name" value="YEATS"/>
    <property type="match status" value="1"/>
</dbReference>